<keyword evidence="3" id="KW-1185">Reference proteome</keyword>
<gene>
    <name evidence="2" type="ORF">C8A03DRAFT_13197</name>
</gene>
<dbReference type="AlphaFoldDB" id="A0AAN7CEA3"/>
<organism evidence="2 3">
    <name type="scientific">Achaetomium macrosporum</name>
    <dbReference type="NCBI Taxonomy" id="79813"/>
    <lineage>
        <taxon>Eukaryota</taxon>
        <taxon>Fungi</taxon>
        <taxon>Dikarya</taxon>
        <taxon>Ascomycota</taxon>
        <taxon>Pezizomycotina</taxon>
        <taxon>Sordariomycetes</taxon>
        <taxon>Sordariomycetidae</taxon>
        <taxon>Sordariales</taxon>
        <taxon>Chaetomiaceae</taxon>
        <taxon>Achaetomium</taxon>
    </lineage>
</organism>
<feature type="compositionally biased region" description="Basic residues" evidence="1">
    <location>
        <begin position="1"/>
        <end position="10"/>
    </location>
</feature>
<evidence type="ECO:0000313" key="3">
    <source>
        <dbReference type="Proteomes" id="UP001303760"/>
    </source>
</evidence>
<feature type="compositionally biased region" description="Low complexity" evidence="1">
    <location>
        <begin position="11"/>
        <end position="22"/>
    </location>
</feature>
<feature type="region of interest" description="Disordered" evidence="1">
    <location>
        <begin position="91"/>
        <end position="112"/>
    </location>
</feature>
<evidence type="ECO:0000313" key="2">
    <source>
        <dbReference type="EMBL" id="KAK4240474.1"/>
    </source>
</evidence>
<dbReference type="EMBL" id="MU860039">
    <property type="protein sequence ID" value="KAK4240474.1"/>
    <property type="molecule type" value="Genomic_DNA"/>
</dbReference>
<feature type="compositionally biased region" description="Basic and acidic residues" evidence="1">
    <location>
        <begin position="97"/>
        <end position="107"/>
    </location>
</feature>
<feature type="compositionally biased region" description="Low complexity" evidence="1">
    <location>
        <begin position="146"/>
        <end position="159"/>
    </location>
</feature>
<name>A0AAN7CEA3_9PEZI</name>
<evidence type="ECO:0000256" key="1">
    <source>
        <dbReference type="SAM" id="MobiDB-lite"/>
    </source>
</evidence>
<feature type="compositionally biased region" description="Basic and acidic residues" evidence="1">
    <location>
        <begin position="165"/>
        <end position="178"/>
    </location>
</feature>
<feature type="region of interest" description="Disordered" evidence="1">
    <location>
        <begin position="1"/>
        <end position="41"/>
    </location>
</feature>
<accession>A0AAN7CEA3</accession>
<sequence length="196" mass="22102">MRRPRFRRTPSSRTPSWRTSSPDDIMPIPQSPRQISLRNRDTGFPEPFCGCRNTSLPHPEANLSPDACITEEDVNPARALIRYRMTFKARQGLRDGSPSRRDRRSSESSEEGTLTALGRFAINSLRSAEIPGFDTFLSSSKDADSIESSDGMSSKSPDSPLQPGKEYDQAFDPRDAARDRRRGRRRGSFISRLVPR</sequence>
<comment type="caution">
    <text evidence="2">The sequence shown here is derived from an EMBL/GenBank/DDBJ whole genome shotgun (WGS) entry which is preliminary data.</text>
</comment>
<reference evidence="2" key="2">
    <citation type="submission" date="2023-05" db="EMBL/GenBank/DDBJ databases">
        <authorList>
            <consortium name="Lawrence Berkeley National Laboratory"/>
            <person name="Steindorff A."/>
            <person name="Hensen N."/>
            <person name="Bonometti L."/>
            <person name="Westerberg I."/>
            <person name="Brannstrom I.O."/>
            <person name="Guillou S."/>
            <person name="Cros-Aarteil S."/>
            <person name="Calhoun S."/>
            <person name="Haridas S."/>
            <person name="Kuo A."/>
            <person name="Mondo S."/>
            <person name="Pangilinan J."/>
            <person name="Riley R."/>
            <person name="Labutti K."/>
            <person name="Andreopoulos B."/>
            <person name="Lipzen A."/>
            <person name="Chen C."/>
            <person name="Yanf M."/>
            <person name="Daum C."/>
            <person name="Ng V."/>
            <person name="Clum A."/>
            <person name="Ohm R."/>
            <person name="Martin F."/>
            <person name="Silar P."/>
            <person name="Natvig D."/>
            <person name="Lalanne C."/>
            <person name="Gautier V."/>
            <person name="Ament-Velasquez S.L."/>
            <person name="Kruys A."/>
            <person name="Hutchinson M.I."/>
            <person name="Powell A.J."/>
            <person name="Barry K."/>
            <person name="Miller A.N."/>
            <person name="Grigoriev I.V."/>
            <person name="Debuchy R."/>
            <person name="Gladieux P."/>
            <person name="Thoren M.H."/>
            <person name="Johannesson H."/>
        </authorList>
    </citation>
    <scope>NUCLEOTIDE SEQUENCE</scope>
    <source>
        <strain evidence="2">CBS 532.94</strain>
    </source>
</reference>
<proteinExistence type="predicted"/>
<protein>
    <submittedName>
        <fullName evidence="2">Uncharacterized protein</fullName>
    </submittedName>
</protein>
<feature type="region of interest" description="Disordered" evidence="1">
    <location>
        <begin position="136"/>
        <end position="196"/>
    </location>
</feature>
<reference evidence="2" key="1">
    <citation type="journal article" date="2023" name="Mol. Phylogenet. Evol.">
        <title>Genome-scale phylogeny and comparative genomics of the fungal order Sordariales.</title>
        <authorList>
            <person name="Hensen N."/>
            <person name="Bonometti L."/>
            <person name="Westerberg I."/>
            <person name="Brannstrom I.O."/>
            <person name="Guillou S."/>
            <person name="Cros-Aarteil S."/>
            <person name="Calhoun S."/>
            <person name="Haridas S."/>
            <person name="Kuo A."/>
            <person name="Mondo S."/>
            <person name="Pangilinan J."/>
            <person name="Riley R."/>
            <person name="LaButti K."/>
            <person name="Andreopoulos B."/>
            <person name="Lipzen A."/>
            <person name="Chen C."/>
            <person name="Yan M."/>
            <person name="Daum C."/>
            <person name="Ng V."/>
            <person name="Clum A."/>
            <person name="Steindorff A."/>
            <person name="Ohm R.A."/>
            <person name="Martin F."/>
            <person name="Silar P."/>
            <person name="Natvig D.O."/>
            <person name="Lalanne C."/>
            <person name="Gautier V."/>
            <person name="Ament-Velasquez S.L."/>
            <person name="Kruys A."/>
            <person name="Hutchinson M.I."/>
            <person name="Powell A.J."/>
            <person name="Barry K."/>
            <person name="Miller A.N."/>
            <person name="Grigoriev I.V."/>
            <person name="Debuchy R."/>
            <person name="Gladieux P."/>
            <person name="Hiltunen Thoren M."/>
            <person name="Johannesson H."/>
        </authorList>
    </citation>
    <scope>NUCLEOTIDE SEQUENCE</scope>
    <source>
        <strain evidence="2">CBS 532.94</strain>
    </source>
</reference>
<dbReference type="Proteomes" id="UP001303760">
    <property type="component" value="Unassembled WGS sequence"/>
</dbReference>